<sequence>MVDIDVLHRVAKESPQDCKPSPISDFLDNKRLLQKVTIRFILEDLYIVLCIWGIRTKDGGDKLVCVLSDLDALLELFARPCVTKASRALN</sequence>
<dbReference type="AlphaFoldDB" id="A0A0K9YW02"/>
<dbReference type="PATRIC" id="fig|54915.3.peg.1183"/>
<name>A0A0K9YW02_9BACL</name>
<organism evidence="1 2">
    <name type="scientific">Brevibacillus reuszeri</name>
    <dbReference type="NCBI Taxonomy" id="54915"/>
    <lineage>
        <taxon>Bacteria</taxon>
        <taxon>Bacillati</taxon>
        <taxon>Bacillota</taxon>
        <taxon>Bacilli</taxon>
        <taxon>Bacillales</taxon>
        <taxon>Paenibacillaceae</taxon>
        <taxon>Brevibacillus</taxon>
    </lineage>
</organism>
<dbReference type="Proteomes" id="UP000036834">
    <property type="component" value="Unassembled WGS sequence"/>
</dbReference>
<dbReference type="STRING" id="54915.ADS79_11130"/>
<evidence type="ECO:0000313" key="2">
    <source>
        <dbReference type="Proteomes" id="UP000036834"/>
    </source>
</evidence>
<comment type="caution">
    <text evidence="1">The sequence shown here is derived from an EMBL/GenBank/DDBJ whole genome shotgun (WGS) entry which is preliminary data.</text>
</comment>
<protein>
    <submittedName>
        <fullName evidence="1">Uncharacterized protein</fullName>
    </submittedName>
</protein>
<proteinExistence type="predicted"/>
<reference evidence="2" key="1">
    <citation type="submission" date="2015-07" db="EMBL/GenBank/DDBJ databases">
        <title>Genome sequencing project for genomic taxonomy and phylogenomics of Bacillus-like bacteria.</title>
        <authorList>
            <person name="Liu B."/>
            <person name="Wang J."/>
            <person name="Zhu Y."/>
            <person name="Liu G."/>
            <person name="Chen Q."/>
            <person name="Chen Z."/>
            <person name="Lan J."/>
            <person name="Che J."/>
            <person name="Ge C."/>
            <person name="Shi H."/>
            <person name="Pan Z."/>
            <person name="Liu X."/>
        </authorList>
    </citation>
    <scope>NUCLEOTIDE SEQUENCE [LARGE SCALE GENOMIC DNA]</scope>
    <source>
        <strain evidence="2">DSM 9887</strain>
    </source>
</reference>
<gene>
    <name evidence="1" type="ORF">ADS79_11130</name>
</gene>
<dbReference type="EMBL" id="LGIQ01000007">
    <property type="protein sequence ID" value="KNB72420.1"/>
    <property type="molecule type" value="Genomic_DNA"/>
</dbReference>
<evidence type="ECO:0000313" key="1">
    <source>
        <dbReference type="EMBL" id="KNB72420.1"/>
    </source>
</evidence>
<accession>A0A0K9YW02</accession>